<proteinExistence type="predicted"/>
<evidence type="ECO:0000313" key="2">
    <source>
        <dbReference type="Proteomes" id="UP000261055"/>
    </source>
</evidence>
<comment type="caution">
    <text evidence="1">The sequence shown here is derived from an EMBL/GenBank/DDBJ whole genome shotgun (WGS) entry which is preliminary data.</text>
</comment>
<keyword evidence="2" id="KW-1185">Reference proteome</keyword>
<dbReference type="EMBL" id="QSVQ01000001">
    <property type="protein sequence ID" value="RGO54939.1"/>
    <property type="molecule type" value="Genomic_DNA"/>
</dbReference>
<organism evidence="1 2">
    <name type="scientific">Dorea formicigenerans</name>
    <dbReference type="NCBI Taxonomy" id="39486"/>
    <lineage>
        <taxon>Bacteria</taxon>
        <taxon>Bacillati</taxon>
        <taxon>Bacillota</taxon>
        <taxon>Clostridia</taxon>
        <taxon>Lachnospirales</taxon>
        <taxon>Lachnospiraceae</taxon>
        <taxon>Dorea</taxon>
    </lineage>
</organism>
<accession>A0A3E5GWJ0</accession>
<dbReference type="Proteomes" id="UP000261055">
    <property type="component" value="Unassembled WGS sequence"/>
</dbReference>
<reference evidence="1 2" key="1">
    <citation type="submission" date="2018-08" db="EMBL/GenBank/DDBJ databases">
        <title>A genome reference for cultivated species of the human gut microbiota.</title>
        <authorList>
            <person name="Zou Y."/>
            <person name="Xue W."/>
            <person name="Luo G."/>
        </authorList>
    </citation>
    <scope>NUCLEOTIDE SEQUENCE [LARGE SCALE GENOMIC DNA]</scope>
    <source>
        <strain evidence="1 2">OM02-12</strain>
    </source>
</reference>
<evidence type="ECO:0000313" key="1">
    <source>
        <dbReference type="EMBL" id="RGO54939.1"/>
    </source>
</evidence>
<name>A0A3E5GWJ0_9FIRM</name>
<dbReference type="AlphaFoldDB" id="A0A3E5GWJ0"/>
<sequence length="69" mass="7900">MMSEFGNFKLGDLGIARTMKKTTGACHLFRKEMLEAITACKLSKEKEIEQTEVYEDECWDDYDGETIGI</sequence>
<gene>
    <name evidence="1" type="ORF">DXB12_01205</name>
</gene>
<protein>
    <submittedName>
        <fullName evidence="1">Uncharacterized protein</fullName>
    </submittedName>
</protein>